<sequence length="311" mass="35094">MVNEGQHWAGEDLTVFDLDHLHESARSVARLPAQERLGHVRADRWIGYTRATAALERLETLYAWPSKQRMPNLLLIGPTNNGKSMIIEKFRRLHPSTSHANHEQMPVLAVQMPSEPTVSRFYVALLAAMGAPLRPRQRVAELEQATLSLLRAVGVRILVIDELHNVLAGRGNTRREFLNLIRFLGNELRIPLVGVGTREAYLAIRSDDQLENRFEPVTLPRWEPGEETRALLASFAAAFPLRRRSAIATEDMARYLLTRSEGTIGELTHLLTDAAVAAIESGEETINQRTLLMTPYAGPTERRRMFERELA</sequence>
<evidence type="ECO:0000313" key="1">
    <source>
        <dbReference type="EMBL" id="MBP2408823.1"/>
    </source>
</evidence>
<dbReference type="InterPro" id="IPR008868">
    <property type="entry name" value="TniB"/>
</dbReference>
<gene>
    <name evidence="1" type="ORF">JOF44_001726</name>
</gene>
<keyword evidence="2" id="KW-1185">Reference proteome</keyword>
<dbReference type="EMBL" id="JAGIOC010000001">
    <property type="protein sequence ID" value="MBP2408823.1"/>
    <property type="molecule type" value="Genomic_DNA"/>
</dbReference>
<comment type="caution">
    <text evidence="1">The sequence shown here is derived from an EMBL/GenBank/DDBJ whole genome shotgun (WGS) entry which is preliminary data.</text>
</comment>
<name>A0ABS4YLR3_9MICO</name>
<dbReference type="Proteomes" id="UP000698222">
    <property type="component" value="Unassembled WGS sequence"/>
</dbReference>
<protein>
    <submittedName>
        <fullName evidence="1">Type II secretory pathway predicted ATPase ExeA</fullName>
    </submittedName>
</protein>
<dbReference type="SUPFAM" id="SSF52540">
    <property type="entry name" value="P-loop containing nucleoside triphosphate hydrolases"/>
    <property type="match status" value="1"/>
</dbReference>
<proteinExistence type="predicted"/>
<reference evidence="1 2" key="1">
    <citation type="submission" date="2021-03" db="EMBL/GenBank/DDBJ databases">
        <title>Sequencing the genomes of 1000 actinobacteria strains.</title>
        <authorList>
            <person name="Klenk H.-P."/>
        </authorList>
    </citation>
    <scope>NUCLEOTIDE SEQUENCE [LARGE SCALE GENOMIC DNA]</scope>
    <source>
        <strain evidence="1 2">DSM 14564</strain>
    </source>
</reference>
<dbReference type="Pfam" id="PF05621">
    <property type="entry name" value="TniB"/>
    <property type="match status" value="1"/>
</dbReference>
<dbReference type="Gene3D" id="3.40.50.300">
    <property type="entry name" value="P-loop containing nucleotide triphosphate hydrolases"/>
    <property type="match status" value="1"/>
</dbReference>
<dbReference type="RefSeq" id="WP_209889836.1">
    <property type="nucleotide sequence ID" value="NZ_BAAAJV010000005.1"/>
</dbReference>
<evidence type="ECO:0000313" key="2">
    <source>
        <dbReference type="Proteomes" id="UP000698222"/>
    </source>
</evidence>
<dbReference type="InterPro" id="IPR027417">
    <property type="entry name" value="P-loop_NTPase"/>
</dbReference>
<organism evidence="1 2">
    <name type="scientific">Brachybacterium fresconis</name>
    <dbReference type="NCBI Taxonomy" id="173363"/>
    <lineage>
        <taxon>Bacteria</taxon>
        <taxon>Bacillati</taxon>
        <taxon>Actinomycetota</taxon>
        <taxon>Actinomycetes</taxon>
        <taxon>Micrococcales</taxon>
        <taxon>Dermabacteraceae</taxon>
        <taxon>Brachybacterium</taxon>
    </lineage>
</organism>
<accession>A0ABS4YLR3</accession>